<reference evidence="1 2" key="1">
    <citation type="submission" date="2018-05" db="EMBL/GenBank/DDBJ databases">
        <title>Rhodohalobacter halophilus gen. nov., sp. nov., a moderately halophilic member of the family Balneolaceae.</title>
        <authorList>
            <person name="Liu Z.-W."/>
        </authorList>
    </citation>
    <scope>NUCLEOTIDE SEQUENCE [LARGE SCALE GENOMIC DNA]</scope>
    <source>
        <strain evidence="1 2">8A47</strain>
    </source>
</reference>
<gene>
    <name evidence="1" type="ORF">DDZ15_08075</name>
</gene>
<dbReference type="OrthoDB" id="67865at2"/>
<evidence type="ECO:0000313" key="2">
    <source>
        <dbReference type="Proteomes" id="UP000245533"/>
    </source>
</evidence>
<evidence type="ECO:0000313" key="1">
    <source>
        <dbReference type="EMBL" id="PWN06735.1"/>
    </source>
</evidence>
<dbReference type="EMBL" id="QGGB01000006">
    <property type="protein sequence ID" value="PWN06735.1"/>
    <property type="molecule type" value="Genomic_DNA"/>
</dbReference>
<dbReference type="Proteomes" id="UP000245533">
    <property type="component" value="Unassembled WGS sequence"/>
</dbReference>
<keyword evidence="2" id="KW-1185">Reference proteome</keyword>
<sequence>MKLSKDNVEIIDFGFKPEESFHHFLVLIPKAKEQDIIIFEQFDYDDQITINALQHMVTGAGSTAKILLSRKKWDLIESELRAEFNRRLKGMNLKSAKWKKGKNYLHRLFGKELMVLAWAIEDTDPGTIPLAIENWLGLRPEERWWLFTMTNAATGHAIRDRNKGWRKALRFALTENPVSSSGLDSYLNEHRKNLPLFGDEDTIESFS</sequence>
<comment type="caution">
    <text evidence="1">The sequence shown here is derived from an EMBL/GenBank/DDBJ whole genome shotgun (WGS) entry which is preliminary data.</text>
</comment>
<dbReference type="InterPro" id="IPR024220">
    <property type="entry name" value="DUF3780"/>
</dbReference>
<proteinExistence type="predicted"/>
<organism evidence="1 2">
    <name type="scientific">Rhodohalobacter mucosus</name>
    <dbReference type="NCBI Taxonomy" id="2079485"/>
    <lineage>
        <taxon>Bacteria</taxon>
        <taxon>Pseudomonadati</taxon>
        <taxon>Balneolota</taxon>
        <taxon>Balneolia</taxon>
        <taxon>Balneolales</taxon>
        <taxon>Balneolaceae</taxon>
        <taxon>Rhodohalobacter</taxon>
    </lineage>
</organism>
<dbReference type="AlphaFoldDB" id="A0A316TUJ6"/>
<protein>
    <submittedName>
        <fullName evidence="1">DUF3780 domain-containing protein</fullName>
    </submittedName>
</protein>
<accession>A0A316TUJ6</accession>
<dbReference type="Pfam" id="PF12635">
    <property type="entry name" value="DUF3780"/>
    <property type="match status" value="1"/>
</dbReference>
<name>A0A316TUJ6_9BACT</name>